<protein>
    <submittedName>
        <fullName evidence="1">Uncharacterized protein</fullName>
    </submittedName>
</protein>
<organism evidence="1 2">
    <name type="scientific">Elysia crispata</name>
    <name type="common">lettuce slug</name>
    <dbReference type="NCBI Taxonomy" id="231223"/>
    <lineage>
        <taxon>Eukaryota</taxon>
        <taxon>Metazoa</taxon>
        <taxon>Spiralia</taxon>
        <taxon>Lophotrochozoa</taxon>
        <taxon>Mollusca</taxon>
        <taxon>Gastropoda</taxon>
        <taxon>Heterobranchia</taxon>
        <taxon>Euthyneura</taxon>
        <taxon>Panpulmonata</taxon>
        <taxon>Sacoglossa</taxon>
        <taxon>Placobranchoidea</taxon>
        <taxon>Plakobranchidae</taxon>
        <taxon>Elysia</taxon>
    </lineage>
</organism>
<evidence type="ECO:0000313" key="2">
    <source>
        <dbReference type="Proteomes" id="UP001283361"/>
    </source>
</evidence>
<dbReference type="EMBL" id="JAWDGP010003682">
    <property type="protein sequence ID" value="KAK3771800.1"/>
    <property type="molecule type" value="Genomic_DNA"/>
</dbReference>
<evidence type="ECO:0000313" key="1">
    <source>
        <dbReference type="EMBL" id="KAK3771800.1"/>
    </source>
</evidence>
<dbReference type="AlphaFoldDB" id="A0AAE0ZM02"/>
<sequence>MNAARSPKLTILLWNAFELKFPFTPSKMAVVEGEEGRGLRNKMKALASAPKGEEPVLGVSNARLRPAVLLTDFTTQDCCVARLVNPCDWIVQNHPTSIEYIVQ</sequence>
<reference evidence="1" key="1">
    <citation type="journal article" date="2023" name="G3 (Bethesda)">
        <title>A reference genome for the long-term kleptoplast-retaining sea slug Elysia crispata morphotype clarki.</title>
        <authorList>
            <person name="Eastman K.E."/>
            <person name="Pendleton A.L."/>
            <person name="Shaikh M.A."/>
            <person name="Suttiyut T."/>
            <person name="Ogas R."/>
            <person name="Tomko P."/>
            <person name="Gavelis G."/>
            <person name="Widhalm J.R."/>
            <person name="Wisecaver J.H."/>
        </authorList>
    </citation>
    <scope>NUCLEOTIDE SEQUENCE</scope>
    <source>
        <strain evidence="1">ECLA1</strain>
    </source>
</reference>
<name>A0AAE0ZM02_9GAST</name>
<dbReference type="Proteomes" id="UP001283361">
    <property type="component" value="Unassembled WGS sequence"/>
</dbReference>
<keyword evidence="2" id="KW-1185">Reference proteome</keyword>
<proteinExistence type="predicted"/>
<accession>A0AAE0ZM02</accession>
<gene>
    <name evidence="1" type="ORF">RRG08_066543</name>
</gene>
<comment type="caution">
    <text evidence="1">The sequence shown here is derived from an EMBL/GenBank/DDBJ whole genome shotgun (WGS) entry which is preliminary data.</text>
</comment>